<feature type="region of interest" description="Disordered" evidence="5">
    <location>
        <begin position="273"/>
        <end position="314"/>
    </location>
</feature>
<evidence type="ECO:0000256" key="2">
    <source>
        <dbReference type="ARBA" id="ARBA00007881"/>
    </source>
</evidence>
<sequence>MAQENYYHAEYPFKDHNPPDIELIDKFCKDVDSFLNADSSHVVAIHCKAGKGRTGTMICCYLLYNNSFQTAHEALTYYAEKRTKDKKGVTIPSQRRYVVYYEQLLRQNLTYRKVSLYILELRIFPADLPLKVGSIQQKDMKEPLPLVKFRRTDHYISVELDCCMPLAGDVKVEFRPNKLDKGWHFWFNTFFVELAGAEDQSQGRFVLTLDKQEIDDAHKGSAKKCPEQVQVFLNRRGECVDTMDARPVPQSVVEGTQKNATHTNNHHHVVPYQHHTVQHEQQLQQQRQYLAMRDQSNRSQSLIPSSNYTDPQQLHHRSVNNNRASLGGTQQNSGIFYGIGMKPADVEQRQAAQQQKQQHQQQLHHQQQQQLQQQQRQLNHSGGSSEGTDEDWESARVAAATGVSVASSSKPCLISSLPSSSAPRRCISDNENYLLTRSSCGLITKSSKSSYDQLVEHEQQLPFSSDSSTTTTTTTIITNTSNQTFNQICRIHPIQMQPVAAAPPSLPPHGDDDDGLFRPGSDSSSLAVMLYDAGALQFAGASGGNDARASQESHALLAGATAAVALPGWEGTIGHGAVEASSVKVSASSLDQLADSGKSGVASGGAGGGSSGKSKFSSPSPFHRFGMVMRRRKKRSLKLKHAAGSGNGALGGNTLYGSCASNLSGVSVGNGSAKGKGSVGGAGDASGGSSGSRTKLKFRWLRNMRSDPNLKETLAKSVQLRTTNPLGTGASGIVGEVTKSTERSTGGVTIPKSPTVPSTKMPIPNVPGTASDAVGSLKEIAGCNLPTDYYSFLCDNQLSYESPGKSPGHLMRLELALARRPSTIEEVLLQPAGPPTPPPQPPPPPPAPQLSSVPPAAITVSDTDCSVVKPRASNVKIGFNVSPVPPASPTEGTRHGSIESSFEIINKSDAPWDAADEHLSPAGGDSGTLATAGSGHSFCNKLLQHIVTSVGGGSKAKDSPVPSETRKQDSDERFECPTATHSSSRSSSSCSSLAVAPSSAAVAVQATGGSPVLARSNRCAPFSFRELSAELRAAMKIPIPKHRSATAAVTGPAAPSSSSSSSSSSNIAAGGGTTARSIERTLSAPVAVQTLDTSRPECEIASLPSSAGNGTSTSTTNAAPPPSIMLNRSLSDRQLGKGTWFGGSFVGHINKTFKRITSHVRGSPTVSSSTSAADDGQEEGLAASTSFRRAGDRQDGDRGEQRPPSKTMMSRFTSSMLNLTRFVSPTGGDTSETSSLAYMPSPSVASASSSASVQEDGVVGGERSDMSSLDHLRQALLSSAVVEPPGYGETGTDTDDSGLPTRPPSHVGHIDRFDVPFDGERHHHRLVVEKSSSEKMLQTNVLDGAEYYQYAFRRGSSDDRMPSGAAGGGAAAGACPPDSGRGSTEQTSDASRDTNAKRTK</sequence>
<dbReference type="SMART" id="SM00404">
    <property type="entry name" value="PTPc_motif"/>
    <property type="match status" value="1"/>
</dbReference>
<dbReference type="InterPro" id="IPR035892">
    <property type="entry name" value="C2_domain_sf"/>
</dbReference>
<dbReference type="PROSITE" id="PS51181">
    <property type="entry name" value="PPASE_TENSIN"/>
    <property type="match status" value="1"/>
</dbReference>
<keyword evidence="10" id="KW-1185">Reference proteome</keyword>
<feature type="compositionally biased region" description="Low complexity" evidence="5">
    <location>
        <begin position="1104"/>
        <end position="1118"/>
    </location>
</feature>
<evidence type="ECO:0000256" key="5">
    <source>
        <dbReference type="SAM" id="MobiDB-lite"/>
    </source>
</evidence>
<dbReference type="Pfam" id="PF22784">
    <property type="entry name" value="PTP-SAK"/>
    <property type="match status" value="1"/>
</dbReference>
<evidence type="ECO:0000256" key="1">
    <source>
        <dbReference type="ARBA" id="ARBA00004316"/>
    </source>
</evidence>
<feature type="region of interest" description="Disordered" evidence="5">
    <location>
        <begin position="1046"/>
        <end position="1074"/>
    </location>
</feature>
<evidence type="ECO:0000259" key="7">
    <source>
        <dbReference type="PROSITE" id="PS51181"/>
    </source>
</evidence>
<dbReference type="Gene3D" id="2.60.40.1110">
    <property type="match status" value="1"/>
</dbReference>
<name>A0A182TSB3_9DIPT</name>
<evidence type="ECO:0000256" key="3">
    <source>
        <dbReference type="ARBA" id="ARBA00022801"/>
    </source>
</evidence>
<feature type="region of interest" description="Disordered" evidence="5">
    <location>
        <begin position="829"/>
        <end position="854"/>
    </location>
</feature>
<feature type="compositionally biased region" description="Low complexity" evidence="5">
    <location>
        <begin position="1046"/>
        <end position="1068"/>
    </location>
</feature>
<dbReference type="InterPro" id="IPR029021">
    <property type="entry name" value="Prot-tyrosine_phosphatase-like"/>
</dbReference>
<keyword evidence="4" id="KW-0966">Cell projection</keyword>
<dbReference type="GO" id="GO:0016314">
    <property type="term" value="F:phosphatidylinositol-3,4,5-trisphosphate 3-phosphatase activity"/>
    <property type="evidence" value="ECO:0007669"/>
    <property type="project" value="TreeGrafter"/>
</dbReference>
<dbReference type="EnsemblMetazoa" id="AMEC007423-RA">
    <property type="protein sequence ID" value="AMEC007423-PA"/>
    <property type="gene ID" value="AMEC007423"/>
</dbReference>
<proteinExistence type="inferred from homology"/>
<feature type="compositionally biased region" description="Basic and acidic residues" evidence="5">
    <location>
        <begin position="1189"/>
        <end position="1203"/>
    </location>
</feature>
<dbReference type="Proteomes" id="UP000075902">
    <property type="component" value="Unassembled WGS sequence"/>
</dbReference>
<dbReference type="Gene3D" id="3.90.190.10">
    <property type="entry name" value="Protein tyrosine phosphatase superfamily"/>
    <property type="match status" value="1"/>
</dbReference>
<dbReference type="GO" id="GO:0005829">
    <property type="term" value="C:cytosol"/>
    <property type="evidence" value="ECO:0007669"/>
    <property type="project" value="TreeGrafter"/>
</dbReference>
<dbReference type="PANTHER" id="PTHR12305:SF60">
    <property type="entry name" value="PHOSPHATIDYLINOSITOL 3,4,5-TRISPHOSPHATE 3-PHOSPHATASE TPTE2-RELATED"/>
    <property type="match status" value="1"/>
</dbReference>
<evidence type="ECO:0000256" key="4">
    <source>
        <dbReference type="ARBA" id="ARBA00023273"/>
    </source>
</evidence>
<dbReference type="SUPFAM" id="SSF52799">
    <property type="entry name" value="(Phosphotyrosine protein) phosphatases II"/>
    <property type="match status" value="1"/>
</dbReference>
<evidence type="ECO:0000259" key="6">
    <source>
        <dbReference type="PROSITE" id="PS50056"/>
    </source>
</evidence>
<feature type="compositionally biased region" description="Gly residues" evidence="5">
    <location>
        <begin position="673"/>
        <end position="690"/>
    </location>
</feature>
<reference evidence="10" key="1">
    <citation type="submission" date="2014-01" db="EMBL/GenBank/DDBJ databases">
        <title>The Genome Sequence of Anopheles melas CM1001059_A (V2).</title>
        <authorList>
            <consortium name="The Broad Institute Genomics Platform"/>
            <person name="Neafsey D.E."/>
            <person name="Besansky N."/>
            <person name="Howell P."/>
            <person name="Walton C."/>
            <person name="Young S.K."/>
            <person name="Zeng Q."/>
            <person name="Gargeya S."/>
            <person name="Fitzgerald M."/>
            <person name="Haas B."/>
            <person name="Abouelleil A."/>
            <person name="Allen A.W."/>
            <person name="Alvarado L."/>
            <person name="Arachchi H.M."/>
            <person name="Berlin A.M."/>
            <person name="Chapman S.B."/>
            <person name="Gainer-Dewar J."/>
            <person name="Goldberg J."/>
            <person name="Griggs A."/>
            <person name="Gujja S."/>
            <person name="Hansen M."/>
            <person name="Howarth C."/>
            <person name="Imamovic A."/>
            <person name="Ireland A."/>
            <person name="Larimer J."/>
            <person name="McCowan C."/>
            <person name="Murphy C."/>
            <person name="Pearson M."/>
            <person name="Poon T.W."/>
            <person name="Priest M."/>
            <person name="Roberts A."/>
            <person name="Saif S."/>
            <person name="Shea T."/>
            <person name="Sisk P."/>
            <person name="Sykes S."/>
            <person name="Wortman J."/>
            <person name="Nusbaum C."/>
            <person name="Birren B."/>
        </authorList>
    </citation>
    <scope>NUCLEOTIDE SEQUENCE [LARGE SCALE GENOMIC DNA]</scope>
    <source>
        <strain evidence="10">CM1001059</strain>
    </source>
</reference>
<dbReference type="SUPFAM" id="SSF49562">
    <property type="entry name" value="C2 domain (Calcium/lipid-binding domain, CaLB)"/>
    <property type="match status" value="1"/>
</dbReference>
<dbReference type="VEuPathDB" id="VectorBase:AMEC007423"/>
<feature type="compositionally biased region" description="Low complexity" evidence="5">
    <location>
        <begin position="349"/>
        <end position="378"/>
    </location>
</feature>
<feature type="domain" description="Phosphatase tensin-type" evidence="7">
    <location>
        <begin position="1"/>
        <end position="108"/>
    </location>
</feature>
<keyword evidence="3" id="KW-0378">Hydrolase</keyword>
<dbReference type="PANTHER" id="PTHR12305">
    <property type="entry name" value="PHOSPHATASE WITH HOMOLOGY TO TENSIN"/>
    <property type="match status" value="1"/>
</dbReference>
<feature type="domain" description="C2 tensin-type" evidence="8">
    <location>
        <begin position="111"/>
        <end position="238"/>
    </location>
</feature>
<feature type="region of interest" description="Disordered" evidence="5">
    <location>
        <begin position="1158"/>
        <end position="1264"/>
    </location>
</feature>
<feature type="compositionally biased region" description="Basic and acidic residues" evidence="5">
    <location>
        <begin position="1390"/>
        <end position="1400"/>
    </location>
</feature>
<dbReference type="STRING" id="34690.A0A182TSB3"/>
<dbReference type="InterPro" id="IPR051281">
    <property type="entry name" value="Dual-spec_lipid-protein_phosph"/>
</dbReference>
<reference evidence="9" key="2">
    <citation type="submission" date="2020-05" db="UniProtKB">
        <authorList>
            <consortium name="EnsemblMetazoa"/>
        </authorList>
    </citation>
    <scope>IDENTIFICATION</scope>
    <source>
        <strain evidence="9">CM1001059</strain>
    </source>
</reference>
<feature type="compositionally biased region" description="Basic and acidic residues" evidence="5">
    <location>
        <begin position="964"/>
        <end position="975"/>
    </location>
</feature>
<dbReference type="PROSITE" id="PS51182">
    <property type="entry name" value="C2_TENSIN"/>
    <property type="match status" value="1"/>
</dbReference>
<dbReference type="SMART" id="SM01326">
    <property type="entry name" value="PTEN_C2"/>
    <property type="match status" value="1"/>
</dbReference>
<dbReference type="InterPro" id="IPR003595">
    <property type="entry name" value="Tyr_Pase_cat"/>
</dbReference>
<accession>A0A182TSB3</accession>
<dbReference type="GO" id="GO:0042995">
    <property type="term" value="C:cell projection"/>
    <property type="evidence" value="ECO:0007669"/>
    <property type="project" value="UniProtKB-SubCell"/>
</dbReference>
<feature type="compositionally biased region" description="Low complexity" evidence="5">
    <location>
        <begin position="1240"/>
        <end position="1253"/>
    </location>
</feature>
<feature type="compositionally biased region" description="Low complexity" evidence="5">
    <location>
        <begin position="273"/>
        <end position="288"/>
    </location>
</feature>
<feature type="region of interest" description="Disordered" evidence="5">
    <location>
        <begin position="1355"/>
        <end position="1400"/>
    </location>
</feature>
<dbReference type="PROSITE" id="PS50056">
    <property type="entry name" value="TYR_PHOSPHATASE_2"/>
    <property type="match status" value="1"/>
</dbReference>
<dbReference type="InterPro" id="IPR029023">
    <property type="entry name" value="Tensin_phosphatase"/>
</dbReference>
<feature type="domain" description="Tyrosine specific protein phosphatases" evidence="6">
    <location>
        <begin position="25"/>
        <end position="98"/>
    </location>
</feature>
<feature type="region of interest" description="Disordered" evidence="5">
    <location>
        <begin position="673"/>
        <end position="694"/>
    </location>
</feature>
<feature type="compositionally biased region" description="Polar residues" evidence="5">
    <location>
        <begin position="297"/>
        <end position="312"/>
    </location>
</feature>
<feature type="compositionally biased region" description="Polar residues" evidence="5">
    <location>
        <begin position="1207"/>
        <end position="1236"/>
    </location>
</feature>
<protein>
    <submittedName>
        <fullName evidence="9">Uncharacterized protein</fullName>
    </submittedName>
</protein>
<dbReference type="InterPro" id="IPR016130">
    <property type="entry name" value="Tyr_Pase_AS"/>
</dbReference>
<comment type="similarity">
    <text evidence="2">Belongs to the PTEN phosphatase protein family.</text>
</comment>
<dbReference type="PROSITE" id="PS00383">
    <property type="entry name" value="TYR_PHOSPHATASE_1"/>
    <property type="match status" value="1"/>
</dbReference>
<evidence type="ECO:0000313" key="9">
    <source>
        <dbReference type="EnsemblMetazoa" id="AMEC007423-PA"/>
    </source>
</evidence>
<feature type="region of interest" description="Disordered" evidence="5">
    <location>
        <begin position="346"/>
        <end position="394"/>
    </location>
</feature>
<evidence type="ECO:0000259" key="8">
    <source>
        <dbReference type="PROSITE" id="PS51182"/>
    </source>
</evidence>
<dbReference type="InterPro" id="IPR000387">
    <property type="entry name" value="Tyr_Pase_dom"/>
</dbReference>
<feature type="region of interest" description="Disordered" evidence="5">
    <location>
        <begin position="739"/>
        <end position="764"/>
    </location>
</feature>
<evidence type="ECO:0000313" key="10">
    <source>
        <dbReference type="Proteomes" id="UP000075902"/>
    </source>
</evidence>
<feature type="region of interest" description="Disordered" evidence="5">
    <location>
        <begin position="594"/>
        <end position="625"/>
    </location>
</feature>
<feature type="compositionally biased region" description="Gly residues" evidence="5">
    <location>
        <begin position="602"/>
        <end position="611"/>
    </location>
</feature>
<dbReference type="Pfam" id="PF10409">
    <property type="entry name" value="PTEN_C2"/>
    <property type="match status" value="1"/>
</dbReference>
<feature type="region of interest" description="Disordered" evidence="5">
    <location>
        <begin position="950"/>
        <end position="990"/>
    </location>
</feature>
<feature type="region of interest" description="Disordered" evidence="5">
    <location>
        <begin position="1100"/>
        <end position="1126"/>
    </location>
</feature>
<feature type="compositionally biased region" description="Pro residues" evidence="5">
    <location>
        <begin position="832"/>
        <end position="848"/>
    </location>
</feature>
<dbReference type="InterPro" id="IPR057023">
    <property type="entry name" value="PTP-SAK"/>
</dbReference>
<organism evidence="9 10">
    <name type="scientific">Anopheles melas</name>
    <dbReference type="NCBI Taxonomy" id="34690"/>
    <lineage>
        <taxon>Eukaryota</taxon>
        <taxon>Metazoa</taxon>
        <taxon>Ecdysozoa</taxon>
        <taxon>Arthropoda</taxon>
        <taxon>Hexapoda</taxon>
        <taxon>Insecta</taxon>
        <taxon>Pterygota</taxon>
        <taxon>Neoptera</taxon>
        <taxon>Endopterygota</taxon>
        <taxon>Diptera</taxon>
        <taxon>Nematocera</taxon>
        <taxon>Culicoidea</taxon>
        <taxon>Culicidae</taxon>
        <taxon>Anophelinae</taxon>
        <taxon>Anopheles</taxon>
    </lineage>
</organism>
<comment type="subcellular location">
    <subcellularLocation>
        <location evidence="1">Cell projection</location>
    </subcellularLocation>
</comment>
<dbReference type="InterPro" id="IPR014020">
    <property type="entry name" value="Tensin_C2-dom"/>
</dbReference>
<feature type="compositionally biased region" description="Low complexity" evidence="5">
    <location>
        <begin position="612"/>
        <end position="622"/>
    </location>
</feature>